<organism evidence="5 6">
    <name type="scientific">Ornithinicoccus hortensis</name>
    <dbReference type="NCBI Taxonomy" id="82346"/>
    <lineage>
        <taxon>Bacteria</taxon>
        <taxon>Bacillati</taxon>
        <taxon>Actinomycetota</taxon>
        <taxon>Actinomycetes</taxon>
        <taxon>Micrococcales</taxon>
        <taxon>Intrasporangiaceae</taxon>
        <taxon>Ornithinicoccus</taxon>
    </lineage>
</organism>
<dbReference type="GO" id="GO:0003841">
    <property type="term" value="F:1-acylglycerol-3-phosphate O-acyltransferase activity"/>
    <property type="evidence" value="ECO:0007669"/>
    <property type="project" value="TreeGrafter"/>
</dbReference>
<evidence type="ECO:0000256" key="1">
    <source>
        <dbReference type="ARBA" id="ARBA00022679"/>
    </source>
</evidence>
<evidence type="ECO:0000259" key="4">
    <source>
        <dbReference type="SMART" id="SM00563"/>
    </source>
</evidence>
<feature type="compositionally biased region" description="Basic and acidic residues" evidence="3">
    <location>
        <begin position="236"/>
        <end position="246"/>
    </location>
</feature>
<proteinExistence type="predicted"/>
<dbReference type="SUPFAM" id="SSF69593">
    <property type="entry name" value="Glycerol-3-phosphate (1)-acyltransferase"/>
    <property type="match status" value="1"/>
</dbReference>
<evidence type="ECO:0000256" key="2">
    <source>
        <dbReference type="ARBA" id="ARBA00023315"/>
    </source>
</evidence>
<dbReference type="PANTHER" id="PTHR10434">
    <property type="entry name" value="1-ACYL-SN-GLYCEROL-3-PHOSPHATE ACYLTRANSFERASE"/>
    <property type="match status" value="1"/>
</dbReference>
<feature type="compositionally biased region" description="Low complexity" evidence="3">
    <location>
        <begin position="253"/>
        <end position="280"/>
    </location>
</feature>
<dbReference type="PANTHER" id="PTHR10434:SF55">
    <property type="entry name" value="POSSIBLE ACYLTRANSFERASE"/>
    <property type="match status" value="1"/>
</dbReference>
<feature type="domain" description="Phospholipid/glycerol acyltransferase" evidence="4">
    <location>
        <begin position="42"/>
        <end position="160"/>
    </location>
</feature>
<keyword evidence="6" id="KW-1185">Reference proteome</keyword>
<dbReference type="InterPro" id="IPR002123">
    <property type="entry name" value="Plipid/glycerol_acylTrfase"/>
</dbReference>
<dbReference type="AlphaFoldDB" id="A0A542YRI5"/>
<protein>
    <submittedName>
        <fullName evidence="5">1-acyl-sn-glycerol-3-phosphate acyltransferase</fullName>
    </submittedName>
</protein>
<sequence length="280" mass="29722">MPKRTKVPTSYAAAIATLRPPLMALTTRDWSGGENLPESGGFVAAANHLSEIDPLIVAHYLVDHGCPPLFLAKASLFKIPLVGPALKGLGQVPVHRGTSRAVDALAEAEQAVLDGSCVAIMPEGTLTRDPDLWPMRAHVGVARLALVTRAPVIPIAQWGAQKLLAPYANRPTGLFSRHTMQVTAGPAVPLDDLFGREDDAGALREATDRVMAAITVQLARLRGEEPPEKPFVYRRTGQESGRESLKKARRSAHPPASAESPESPGATDSSGSSGTEGERE</sequence>
<dbReference type="CDD" id="cd07989">
    <property type="entry name" value="LPLAT_AGPAT-like"/>
    <property type="match status" value="1"/>
</dbReference>
<comment type="caution">
    <text evidence="5">The sequence shown here is derived from an EMBL/GenBank/DDBJ whole genome shotgun (WGS) entry which is preliminary data.</text>
</comment>
<dbReference type="GO" id="GO:0005886">
    <property type="term" value="C:plasma membrane"/>
    <property type="evidence" value="ECO:0007669"/>
    <property type="project" value="TreeGrafter"/>
</dbReference>
<dbReference type="EMBL" id="VFOP01000001">
    <property type="protein sequence ID" value="TQL50716.1"/>
    <property type="molecule type" value="Genomic_DNA"/>
</dbReference>
<keyword evidence="1 5" id="KW-0808">Transferase</keyword>
<dbReference type="SMART" id="SM00563">
    <property type="entry name" value="PlsC"/>
    <property type="match status" value="1"/>
</dbReference>
<dbReference type="OrthoDB" id="9806008at2"/>
<evidence type="ECO:0000313" key="6">
    <source>
        <dbReference type="Proteomes" id="UP000319516"/>
    </source>
</evidence>
<evidence type="ECO:0000256" key="3">
    <source>
        <dbReference type="SAM" id="MobiDB-lite"/>
    </source>
</evidence>
<name>A0A542YRI5_9MICO</name>
<keyword evidence="2 5" id="KW-0012">Acyltransferase</keyword>
<dbReference type="GO" id="GO:0006654">
    <property type="term" value="P:phosphatidic acid biosynthetic process"/>
    <property type="evidence" value="ECO:0007669"/>
    <property type="project" value="TreeGrafter"/>
</dbReference>
<reference evidence="5 6" key="1">
    <citation type="submission" date="2019-06" db="EMBL/GenBank/DDBJ databases">
        <title>Sequencing the genomes of 1000 actinobacteria strains.</title>
        <authorList>
            <person name="Klenk H.-P."/>
        </authorList>
    </citation>
    <scope>NUCLEOTIDE SEQUENCE [LARGE SCALE GENOMIC DNA]</scope>
    <source>
        <strain evidence="5 6">DSM 12335</strain>
    </source>
</reference>
<accession>A0A542YRI5</accession>
<dbReference type="Proteomes" id="UP000319516">
    <property type="component" value="Unassembled WGS sequence"/>
</dbReference>
<dbReference type="Pfam" id="PF01553">
    <property type="entry name" value="Acyltransferase"/>
    <property type="match status" value="1"/>
</dbReference>
<evidence type="ECO:0000313" key="5">
    <source>
        <dbReference type="EMBL" id="TQL50716.1"/>
    </source>
</evidence>
<feature type="region of interest" description="Disordered" evidence="3">
    <location>
        <begin position="227"/>
        <end position="280"/>
    </location>
</feature>
<gene>
    <name evidence="5" type="ORF">FB467_1832</name>
</gene>